<evidence type="ECO:0000256" key="5">
    <source>
        <dbReference type="ARBA" id="ARBA00022801"/>
    </source>
</evidence>
<keyword evidence="5" id="KW-0378">Hydrolase</keyword>
<keyword evidence="6" id="KW-0695">RNA-directed DNA polymerase</keyword>
<keyword evidence="2" id="KW-0548">Nucleotidyltransferase</keyword>
<dbReference type="STRING" id="1064592.G0V9P4"/>
<evidence type="ECO:0000256" key="4">
    <source>
        <dbReference type="ARBA" id="ARBA00022759"/>
    </source>
</evidence>
<dbReference type="GeneID" id="96902218"/>
<feature type="domain" description="Reverse transcriptase RNase H-like" evidence="7">
    <location>
        <begin position="5"/>
        <end position="60"/>
    </location>
</feature>
<dbReference type="RefSeq" id="XP_003675032.1">
    <property type="nucleotide sequence ID" value="XM_003674984.1"/>
</dbReference>
<dbReference type="PANTHER" id="PTHR37984">
    <property type="entry name" value="PROTEIN CBG26694"/>
    <property type="match status" value="1"/>
</dbReference>
<evidence type="ECO:0000256" key="1">
    <source>
        <dbReference type="ARBA" id="ARBA00022679"/>
    </source>
</evidence>
<dbReference type="Proteomes" id="UP000001640">
    <property type="component" value="Chromosome 2"/>
</dbReference>
<keyword evidence="1" id="KW-0808">Transferase</keyword>
<dbReference type="SUPFAM" id="SSF56672">
    <property type="entry name" value="DNA/RNA polymerases"/>
    <property type="match status" value="1"/>
</dbReference>
<evidence type="ECO:0000256" key="3">
    <source>
        <dbReference type="ARBA" id="ARBA00022722"/>
    </source>
</evidence>
<dbReference type="InterPro" id="IPR041373">
    <property type="entry name" value="RT_RNaseH"/>
</dbReference>
<dbReference type="KEGG" id="ncs:NCAS_0B05770"/>
<dbReference type="Pfam" id="PF17917">
    <property type="entry name" value="RT_RNaseH"/>
    <property type="match status" value="1"/>
</dbReference>
<reference evidence="8 9" key="1">
    <citation type="journal article" date="2011" name="Proc. Natl. Acad. Sci. U.S.A.">
        <title>Evolutionary erosion of yeast sex chromosomes by mating-type switching accidents.</title>
        <authorList>
            <person name="Gordon J.L."/>
            <person name="Armisen D."/>
            <person name="Proux-Wera E."/>
            <person name="Oheigeartaigh S.S."/>
            <person name="Byrne K.P."/>
            <person name="Wolfe K.H."/>
        </authorList>
    </citation>
    <scope>NUCLEOTIDE SEQUENCE [LARGE SCALE GENOMIC DNA]</scope>
    <source>
        <strain evidence="9">ATCC 76901 / BCRC 22586 / CBS 4309 / NBRC 1992 / NRRL Y-12630</strain>
    </source>
</reference>
<name>G0V9P4_NAUCA</name>
<sequence length="129" mass="15376">MSLVRDMEFYAIKHAVQVWEHYLKGRTFELNTMHKSLQTVLRSTDHNDRIQRWINFLAQYDFTIKYIPGETNHADGLSHLQLDYVRYFGANFPLGETGEFQKKYEQDVFYKKVISILQGLLKCPKELRN</sequence>
<dbReference type="InterPro" id="IPR043502">
    <property type="entry name" value="DNA/RNA_pol_sf"/>
</dbReference>
<accession>G0V9P4</accession>
<evidence type="ECO:0000256" key="6">
    <source>
        <dbReference type="ARBA" id="ARBA00022918"/>
    </source>
</evidence>
<dbReference type="HOGENOM" id="CLU_1949380_0_0_1"/>
<dbReference type="AlphaFoldDB" id="G0V9P4"/>
<organism evidence="8 9">
    <name type="scientific">Naumovozyma castellii</name>
    <name type="common">Yeast</name>
    <name type="synonym">Saccharomyces castellii</name>
    <dbReference type="NCBI Taxonomy" id="27288"/>
    <lineage>
        <taxon>Eukaryota</taxon>
        <taxon>Fungi</taxon>
        <taxon>Dikarya</taxon>
        <taxon>Ascomycota</taxon>
        <taxon>Saccharomycotina</taxon>
        <taxon>Saccharomycetes</taxon>
        <taxon>Saccharomycetales</taxon>
        <taxon>Saccharomycetaceae</taxon>
        <taxon>Naumovozyma</taxon>
    </lineage>
</organism>
<evidence type="ECO:0000313" key="8">
    <source>
        <dbReference type="EMBL" id="CCC68661.1"/>
    </source>
</evidence>
<dbReference type="GO" id="GO:0003964">
    <property type="term" value="F:RNA-directed DNA polymerase activity"/>
    <property type="evidence" value="ECO:0007669"/>
    <property type="project" value="UniProtKB-KW"/>
</dbReference>
<protein>
    <recommendedName>
        <fullName evidence="7">Reverse transcriptase RNase H-like domain-containing protein</fullName>
    </recommendedName>
</protein>
<evidence type="ECO:0000313" key="9">
    <source>
        <dbReference type="Proteomes" id="UP000001640"/>
    </source>
</evidence>
<keyword evidence="3" id="KW-0540">Nuclease</keyword>
<gene>
    <name evidence="8" type="primary">NCAS0B05770</name>
    <name evidence="8" type="ordered locus">NCAS_0B05770</name>
</gene>
<keyword evidence="9" id="KW-1185">Reference proteome</keyword>
<proteinExistence type="predicted"/>
<dbReference type="GO" id="GO:0004519">
    <property type="term" value="F:endonuclease activity"/>
    <property type="evidence" value="ECO:0007669"/>
    <property type="project" value="UniProtKB-KW"/>
</dbReference>
<reference key="2">
    <citation type="submission" date="2011-08" db="EMBL/GenBank/DDBJ databases">
        <title>Genome sequence of Naumovozyma castellii.</title>
        <authorList>
            <person name="Gordon J.L."/>
            <person name="Armisen D."/>
            <person name="Proux-Wera E."/>
            <person name="OhEigeartaigh S.S."/>
            <person name="Byrne K.P."/>
            <person name="Wolfe K.H."/>
        </authorList>
    </citation>
    <scope>NUCLEOTIDE SEQUENCE</scope>
    <source>
        <strain>Type strain:CBS 4309</strain>
    </source>
</reference>
<evidence type="ECO:0000256" key="2">
    <source>
        <dbReference type="ARBA" id="ARBA00022695"/>
    </source>
</evidence>
<dbReference type="EMBL" id="HE576753">
    <property type="protein sequence ID" value="CCC68661.1"/>
    <property type="molecule type" value="Genomic_DNA"/>
</dbReference>
<dbReference type="PANTHER" id="PTHR37984:SF5">
    <property type="entry name" value="PROTEIN NYNRIN-LIKE"/>
    <property type="match status" value="1"/>
</dbReference>
<evidence type="ECO:0000259" key="7">
    <source>
        <dbReference type="Pfam" id="PF17917"/>
    </source>
</evidence>
<dbReference type="eggNOG" id="KOG0017">
    <property type="taxonomic scope" value="Eukaryota"/>
</dbReference>
<dbReference type="GO" id="GO:0016787">
    <property type="term" value="F:hydrolase activity"/>
    <property type="evidence" value="ECO:0007669"/>
    <property type="project" value="UniProtKB-KW"/>
</dbReference>
<dbReference type="OrthoDB" id="4488294at2759"/>
<keyword evidence="4" id="KW-0255">Endonuclease</keyword>
<dbReference type="InterPro" id="IPR050951">
    <property type="entry name" value="Retrovirus_Pol_polyprotein"/>
</dbReference>
<dbReference type="InParanoid" id="G0V9P4"/>